<dbReference type="PATRIC" id="fig|451.8.peg.362"/>
<evidence type="ECO:0000313" key="2">
    <source>
        <dbReference type="EMBL" id="SCY63374.1"/>
    </source>
</evidence>
<proteinExistence type="predicted"/>
<evidence type="ECO:0000313" key="3">
    <source>
        <dbReference type="Proteomes" id="UP000032414"/>
    </source>
</evidence>
<reference evidence="1" key="1">
    <citation type="submission" date="2014-09" db="EMBL/GenBank/DDBJ databases">
        <authorList>
            <person name="GOMEZ-VALERO Laura"/>
        </authorList>
    </citation>
    <scope>NUCLEOTIDE SEQUENCE</scope>
    <source>
        <strain evidence="1">ATCC33218</strain>
    </source>
</reference>
<reference evidence="2 4" key="3">
    <citation type="submission" date="2016-10" db="EMBL/GenBank/DDBJ databases">
        <authorList>
            <person name="Varghese N."/>
            <person name="Submissions S."/>
        </authorList>
    </citation>
    <scope>NUCLEOTIDE SEQUENCE [LARGE SCALE GENOMIC DNA]</scope>
    <source>
        <strain evidence="2 4">ATCC 33218</strain>
    </source>
</reference>
<dbReference type="AlphaFoldDB" id="A0A098GDY4"/>
<dbReference type="STRING" id="451.B6N58_11030"/>
<organism evidence="1 3">
    <name type="scientific">Legionella micdadei</name>
    <name type="common">Tatlockia micdadei</name>
    <dbReference type="NCBI Taxonomy" id="451"/>
    <lineage>
        <taxon>Bacteria</taxon>
        <taxon>Pseudomonadati</taxon>
        <taxon>Pseudomonadota</taxon>
        <taxon>Gammaproteobacteria</taxon>
        <taxon>Legionellales</taxon>
        <taxon>Legionellaceae</taxon>
        <taxon>Legionella</taxon>
    </lineage>
</organism>
<evidence type="ECO:0000313" key="1">
    <source>
        <dbReference type="EMBL" id="CEG60202.1"/>
    </source>
</evidence>
<dbReference type="Proteomes" id="UP000032414">
    <property type="component" value="Chromosome I"/>
</dbReference>
<dbReference type="Proteomes" id="UP000182998">
    <property type="component" value="Unassembled WGS sequence"/>
</dbReference>
<dbReference type="EMBL" id="FMVN01000012">
    <property type="protein sequence ID" value="SCY63374.1"/>
    <property type="molecule type" value="Genomic_DNA"/>
</dbReference>
<name>A0A098GDY4_LEGMI</name>
<dbReference type="EMBL" id="LN614830">
    <property type="protein sequence ID" value="CEG60202.1"/>
    <property type="molecule type" value="Genomic_DNA"/>
</dbReference>
<protein>
    <submittedName>
        <fullName evidence="1">Uncharacterized protein</fullName>
    </submittedName>
</protein>
<keyword evidence="4" id="KW-1185">Reference proteome</keyword>
<evidence type="ECO:0000313" key="4">
    <source>
        <dbReference type="Proteomes" id="UP000182998"/>
    </source>
</evidence>
<accession>A0A098GDY4</accession>
<dbReference type="HOGENOM" id="CLU_760295_0_0_6"/>
<gene>
    <name evidence="1" type="ORF">LMI_0882</name>
    <name evidence="2" type="ORF">SAMN02982997_02303</name>
</gene>
<dbReference type="KEGG" id="tmc:LMI_0882"/>
<sequence>MGKGMSATLFMGDANGNIYIAKKPRWRALGSIFKESLPTELKPYESWTYLDFRREKENLSEEKLNLLRSYFNHLKELTIEAAFGEIVYMKVAARLFPISAQLPVCFLHIESETDEPLIISTYLPDFNEFISKKVELILGAKVESAAEWDYRKKLSRADLKFTRHELKLLGKLYCLGLLMHDWDLVNNIMLANSGCIGDSETAKKISVVDGGNKFHFGFGGLTCEETALENRVFNPKAKRDDSPRGFNFTFPFDTGVFLTLPRMVIPDLFDLNDLDFVQGFLEMIEEARASINSQPSCIQMAVREAFTHITEDSDKHIKEQLRNRNSTLLNHRYYKGKERSGYILEQILHGRLHSLEKIAARLSKGDTVAQINQETQENYYFSQCW</sequence>
<reference evidence="3" key="2">
    <citation type="submission" date="2014-09" db="EMBL/GenBank/DDBJ databases">
        <authorList>
            <person name="Gomez-Valero L."/>
        </authorList>
    </citation>
    <scope>NUCLEOTIDE SEQUENCE [LARGE SCALE GENOMIC DNA]</scope>
    <source>
        <strain evidence="3">ATCC33218</strain>
    </source>
</reference>